<evidence type="ECO:0000313" key="3">
    <source>
        <dbReference type="EnsemblMetazoa" id="XP_014259275.1"/>
    </source>
</evidence>
<dbReference type="Proteomes" id="UP000494040">
    <property type="component" value="Unassembled WGS sequence"/>
</dbReference>
<reference evidence="3" key="1">
    <citation type="submission" date="2022-01" db="UniProtKB">
        <authorList>
            <consortium name="EnsemblMetazoa"/>
        </authorList>
    </citation>
    <scope>IDENTIFICATION</scope>
</reference>
<dbReference type="PANTHER" id="PTHR10024:SF378">
    <property type="entry name" value="SYNAPTOTAGMIN BETA, ISOFORM D"/>
    <property type="match status" value="1"/>
</dbReference>
<dbReference type="EnsemblMetazoa" id="XM_014403789.2">
    <property type="protein sequence ID" value="XP_014259275.1"/>
    <property type="gene ID" value="LOC106672396"/>
</dbReference>
<keyword evidence="4" id="KW-1185">Reference proteome</keyword>
<keyword evidence="1" id="KW-0472">Membrane</keyword>
<dbReference type="OMA" id="VTHTSAC"/>
<evidence type="ECO:0000259" key="2">
    <source>
        <dbReference type="PROSITE" id="PS50004"/>
    </source>
</evidence>
<evidence type="ECO:0000256" key="1">
    <source>
        <dbReference type="SAM" id="Phobius"/>
    </source>
</evidence>
<dbReference type="InterPro" id="IPR000008">
    <property type="entry name" value="C2_dom"/>
</dbReference>
<dbReference type="GO" id="GO:0070382">
    <property type="term" value="C:exocytic vesicle"/>
    <property type="evidence" value="ECO:0007669"/>
    <property type="project" value="TreeGrafter"/>
</dbReference>
<dbReference type="PROSITE" id="PS50004">
    <property type="entry name" value="C2"/>
    <property type="match status" value="2"/>
</dbReference>
<dbReference type="GO" id="GO:0005544">
    <property type="term" value="F:calcium-dependent phospholipid binding"/>
    <property type="evidence" value="ECO:0007669"/>
    <property type="project" value="TreeGrafter"/>
</dbReference>
<protein>
    <recommendedName>
        <fullName evidence="2">C2 domain-containing protein</fullName>
    </recommendedName>
</protein>
<dbReference type="SMART" id="SM00239">
    <property type="entry name" value="C2"/>
    <property type="match status" value="2"/>
</dbReference>
<dbReference type="GO" id="GO:0005886">
    <property type="term" value="C:plasma membrane"/>
    <property type="evidence" value="ECO:0007669"/>
    <property type="project" value="TreeGrafter"/>
</dbReference>
<dbReference type="KEGG" id="clec:106672396"/>
<keyword evidence="1" id="KW-1133">Transmembrane helix</keyword>
<dbReference type="AlphaFoldDB" id="A0A8I6S5F5"/>
<dbReference type="PANTHER" id="PTHR10024">
    <property type="entry name" value="SYNAPTOTAGMIN"/>
    <property type="match status" value="1"/>
</dbReference>
<organism evidence="3 4">
    <name type="scientific">Cimex lectularius</name>
    <name type="common">Bed bug</name>
    <name type="synonym">Acanthia lectularia</name>
    <dbReference type="NCBI Taxonomy" id="79782"/>
    <lineage>
        <taxon>Eukaryota</taxon>
        <taxon>Metazoa</taxon>
        <taxon>Ecdysozoa</taxon>
        <taxon>Arthropoda</taxon>
        <taxon>Hexapoda</taxon>
        <taxon>Insecta</taxon>
        <taxon>Pterygota</taxon>
        <taxon>Neoptera</taxon>
        <taxon>Paraneoptera</taxon>
        <taxon>Hemiptera</taxon>
        <taxon>Heteroptera</taxon>
        <taxon>Panheteroptera</taxon>
        <taxon>Cimicomorpha</taxon>
        <taxon>Cimicidae</taxon>
        <taxon>Cimex</taxon>
    </lineage>
</organism>
<evidence type="ECO:0000313" key="4">
    <source>
        <dbReference type="Proteomes" id="UP000494040"/>
    </source>
</evidence>
<name>A0A8I6S5F5_CIMLE</name>
<dbReference type="InterPro" id="IPR035892">
    <property type="entry name" value="C2_domain_sf"/>
</dbReference>
<dbReference type="Gene3D" id="2.60.40.150">
    <property type="entry name" value="C2 domain"/>
    <property type="match status" value="2"/>
</dbReference>
<dbReference type="GO" id="GO:0017156">
    <property type="term" value="P:calcium-ion regulated exocytosis"/>
    <property type="evidence" value="ECO:0007669"/>
    <property type="project" value="TreeGrafter"/>
</dbReference>
<feature type="transmembrane region" description="Helical" evidence="1">
    <location>
        <begin position="6"/>
        <end position="26"/>
    </location>
</feature>
<proteinExistence type="predicted"/>
<feature type="domain" description="C2" evidence="2">
    <location>
        <begin position="207"/>
        <end position="320"/>
    </location>
</feature>
<dbReference type="CDD" id="cd00276">
    <property type="entry name" value="C2B_Synaptotagmin"/>
    <property type="match status" value="1"/>
</dbReference>
<dbReference type="OrthoDB" id="67700at2759"/>
<dbReference type="RefSeq" id="XP_014259275.1">
    <property type="nucleotide sequence ID" value="XM_014403789.2"/>
</dbReference>
<keyword evidence="1" id="KW-0812">Transmembrane</keyword>
<sequence>MVASAVLGAATGTGLALLVAMTLVVYRYYSSRRYGKDWGDVERFSVPQGWVMNKRSAPGCGSGKKKSASPQASYTVTQKVFNVAKEERTVQPSSQPSLESVAPPLEVTGGLQATVCTTPSLSSHPSIESNISKQSNSLKNLSPECMGRPEPFRRPLSPLLVPQDSTSSIVTTCSLREVPGSPLPLGSLQPALYTKKEGPIVLRNQDNVGRLHISTEYDFDRSDLLVHLFEGEDFVGHDCLVGILLDPPVDSRVRQSTCRSETNPIFDQVFKFPVSHDQLSNHHLIFQILDYDRYSRNDVVGELRLDLSEIDVTSMVEIWGDIVKINKPPEDLSEILISLSYLPSAERLTVVLLKAKNLFLPENRDTLDPFVKVCLLANGKRIKKKKTACRKGTVNPVWNEAITFNVSSSFLKTSAVEIVVFDQGSDLIGAPSTVGSVLIAHDSEHWNEMSSTPRKAVAMWHKIR</sequence>
<dbReference type="GO" id="GO:0030276">
    <property type="term" value="F:clathrin binding"/>
    <property type="evidence" value="ECO:0007669"/>
    <property type="project" value="TreeGrafter"/>
</dbReference>
<dbReference type="GeneID" id="106672396"/>
<dbReference type="GO" id="GO:0000149">
    <property type="term" value="F:SNARE binding"/>
    <property type="evidence" value="ECO:0007669"/>
    <property type="project" value="TreeGrafter"/>
</dbReference>
<dbReference type="Pfam" id="PF00168">
    <property type="entry name" value="C2"/>
    <property type="match status" value="2"/>
</dbReference>
<dbReference type="GO" id="GO:0001786">
    <property type="term" value="F:phosphatidylserine binding"/>
    <property type="evidence" value="ECO:0007669"/>
    <property type="project" value="TreeGrafter"/>
</dbReference>
<dbReference type="SUPFAM" id="SSF49562">
    <property type="entry name" value="C2 domain (Calcium/lipid-binding domain, CaLB)"/>
    <property type="match status" value="2"/>
</dbReference>
<dbReference type="GO" id="GO:0005509">
    <property type="term" value="F:calcium ion binding"/>
    <property type="evidence" value="ECO:0007669"/>
    <property type="project" value="TreeGrafter"/>
</dbReference>
<dbReference type="FunFam" id="2.60.40.150:FF:000179">
    <property type="entry name" value="synaptotagmin-5 isoform X2"/>
    <property type="match status" value="1"/>
</dbReference>
<feature type="domain" description="C2" evidence="2">
    <location>
        <begin position="331"/>
        <end position="461"/>
    </location>
</feature>
<accession>A0A8I6S5F5</accession>